<keyword evidence="3" id="KW-1185">Reference proteome</keyword>
<evidence type="ECO:0000313" key="3">
    <source>
        <dbReference type="Proteomes" id="UP000253426"/>
    </source>
</evidence>
<feature type="region of interest" description="Disordered" evidence="1">
    <location>
        <begin position="170"/>
        <end position="192"/>
    </location>
</feature>
<sequence>MRPLTGVITAGELRPNQNNPMRPHVTIATVLACNVAAVVLLLGSSSSGAEPNSKSPYLPLEGERPARPQYKDQIDRFRGQLREDFFAAMTAENLNIAKLRWQVFLAVHKPGDDPAEGYEDAPHIRLVRAALYEAVRIDYHLGDETAGDALLRNIKREDGFFDALYTGGAEKEVSPPARESTEPTTSDSGRAQKEYQPLDGLVHLARNYNGPHAVEFVAATESKNLEQARARWEAFLKARPRSQAASDPSQAIYVRQAQYELVRTYYLLNLLEKGDALLKKLKHEDELFHDLYPQGAPESE</sequence>
<reference evidence="2 3" key="1">
    <citation type="submission" date="2018-06" db="EMBL/GenBank/DDBJ databases">
        <title>Genomic Encyclopedia of Type Strains, Phase IV (KMG-IV): sequencing the most valuable type-strain genomes for metagenomic binning, comparative biology and taxonomic classification.</title>
        <authorList>
            <person name="Goeker M."/>
        </authorList>
    </citation>
    <scope>NUCLEOTIDE SEQUENCE [LARGE SCALE GENOMIC DNA]</scope>
    <source>
        <strain evidence="2 3">DSM 25532</strain>
    </source>
</reference>
<proteinExistence type="predicted"/>
<gene>
    <name evidence="2" type="ORF">DES53_105354</name>
</gene>
<dbReference type="PROSITE" id="PS51257">
    <property type="entry name" value="PROKAR_LIPOPROTEIN"/>
    <property type="match status" value="1"/>
</dbReference>
<dbReference type="AlphaFoldDB" id="A0A366HPR0"/>
<dbReference type="Proteomes" id="UP000253426">
    <property type="component" value="Unassembled WGS sequence"/>
</dbReference>
<comment type="caution">
    <text evidence="2">The sequence shown here is derived from an EMBL/GenBank/DDBJ whole genome shotgun (WGS) entry which is preliminary data.</text>
</comment>
<name>A0A366HPR0_9BACT</name>
<feature type="region of interest" description="Disordered" evidence="1">
    <location>
        <begin position="46"/>
        <end position="65"/>
    </location>
</feature>
<evidence type="ECO:0000313" key="2">
    <source>
        <dbReference type="EMBL" id="RBP43955.1"/>
    </source>
</evidence>
<dbReference type="EMBL" id="QNRR01000005">
    <property type="protein sequence ID" value="RBP43955.1"/>
    <property type="molecule type" value="Genomic_DNA"/>
</dbReference>
<evidence type="ECO:0000256" key="1">
    <source>
        <dbReference type="SAM" id="MobiDB-lite"/>
    </source>
</evidence>
<accession>A0A366HPR0</accession>
<organism evidence="2 3">
    <name type="scientific">Roseimicrobium gellanilyticum</name>
    <dbReference type="NCBI Taxonomy" id="748857"/>
    <lineage>
        <taxon>Bacteria</taxon>
        <taxon>Pseudomonadati</taxon>
        <taxon>Verrucomicrobiota</taxon>
        <taxon>Verrucomicrobiia</taxon>
        <taxon>Verrucomicrobiales</taxon>
        <taxon>Verrucomicrobiaceae</taxon>
        <taxon>Roseimicrobium</taxon>
    </lineage>
</organism>
<protein>
    <submittedName>
        <fullName evidence="2">Uncharacterized protein</fullName>
    </submittedName>
</protein>